<keyword evidence="1" id="KW-0175">Coiled coil</keyword>
<reference evidence="4" key="1">
    <citation type="journal article" date="2010" name="Nat. Biotechnol.">
        <title>Draft genome sequence of the oilseed species Ricinus communis.</title>
        <authorList>
            <person name="Chan A.P."/>
            <person name="Crabtree J."/>
            <person name="Zhao Q."/>
            <person name="Lorenzi H."/>
            <person name="Orvis J."/>
            <person name="Puiu D."/>
            <person name="Melake-Berhan A."/>
            <person name="Jones K.M."/>
            <person name="Redman J."/>
            <person name="Chen G."/>
            <person name="Cahoon E.B."/>
            <person name="Gedil M."/>
            <person name="Stanke M."/>
            <person name="Haas B.J."/>
            <person name="Wortman J.R."/>
            <person name="Fraser-Liggett C.M."/>
            <person name="Ravel J."/>
            <person name="Rabinowicz P.D."/>
        </authorList>
    </citation>
    <scope>NUCLEOTIDE SEQUENCE [LARGE SCALE GENOMIC DNA]</scope>
    <source>
        <strain evidence="4">cv. Hale</strain>
    </source>
</reference>
<dbReference type="AlphaFoldDB" id="B9RUI3"/>
<sequence length="611" mass="69172">MVESEKMAALKKAYAEMILNTAKEAATRVMASEKIAIRCKHELFATKDEALRLLVRLKQMIDAKIIEAEIASSSQQTKIDELEAQLQEAEGVIIDLREELNWVRDKLEKVRSNKVQPFNGKIKMDDELFDNKYCNRQHNEKLSVPQLENHSSQNAELASIIIRNKEPELYRNGFTQRIRALEGNILAGKLPPSGELDEYSIRKRELIIKESNKNDVNLTLPSLETKNLETVKSGSGEQIRKHVKVHILRRRRARFGKPKAKCKSSPHQLMKSYQPLSFLSRCKRYLLSRDPKRDDHSCVLPSIKTDNVDVNKSWNELEEKLHCQSFCFMDEKNIDSEGKRQRKLQSWDATSTSLTSCPEQHETFQPCSTLCCCKTCSLSLYDNLEHGEDRSKMTDNEVKLKPLPCLDPGLTLIKSGVDPVSGFTDVAVSVKALNKPGLAQNTSNKDMELVDVLVKQKCETTVNSSFSCCESNSEMVNVPPLHSDSADLKVSKDATVDVSVMSSDSKDAQASGKFKVSPSQVNNNGLLKYTFQRKRKKEALNSSDQNSSIKRSAVKRRAGERQNDLSDPQTSSLTNESSRDSRRLAQVARQVGFFYLFKYSLKCLLCQDIFF</sequence>
<feature type="coiled-coil region" evidence="1">
    <location>
        <begin position="65"/>
        <end position="113"/>
    </location>
</feature>
<feature type="compositionally biased region" description="Polar residues" evidence="2">
    <location>
        <begin position="540"/>
        <end position="550"/>
    </location>
</feature>
<evidence type="ECO:0000256" key="1">
    <source>
        <dbReference type="SAM" id="Coils"/>
    </source>
</evidence>
<dbReference type="Proteomes" id="UP000008311">
    <property type="component" value="Unassembled WGS sequence"/>
</dbReference>
<evidence type="ECO:0000256" key="2">
    <source>
        <dbReference type="SAM" id="MobiDB-lite"/>
    </source>
</evidence>
<evidence type="ECO:0000313" key="4">
    <source>
        <dbReference type="Proteomes" id="UP000008311"/>
    </source>
</evidence>
<dbReference type="InParanoid" id="B9RUI3"/>
<proteinExistence type="predicted"/>
<feature type="region of interest" description="Disordered" evidence="2">
    <location>
        <begin position="536"/>
        <end position="581"/>
    </location>
</feature>
<dbReference type="EMBL" id="EQ973817">
    <property type="protein sequence ID" value="EEF44970.1"/>
    <property type="molecule type" value="Genomic_DNA"/>
</dbReference>
<accession>B9RUI3</accession>
<keyword evidence="4" id="KW-1185">Reference proteome</keyword>
<organism evidence="3 4">
    <name type="scientific">Ricinus communis</name>
    <name type="common">Castor bean</name>
    <dbReference type="NCBI Taxonomy" id="3988"/>
    <lineage>
        <taxon>Eukaryota</taxon>
        <taxon>Viridiplantae</taxon>
        <taxon>Streptophyta</taxon>
        <taxon>Embryophyta</taxon>
        <taxon>Tracheophyta</taxon>
        <taxon>Spermatophyta</taxon>
        <taxon>Magnoliopsida</taxon>
        <taxon>eudicotyledons</taxon>
        <taxon>Gunneridae</taxon>
        <taxon>Pentapetalae</taxon>
        <taxon>rosids</taxon>
        <taxon>fabids</taxon>
        <taxon>Malpighiales</taxon>
        <taxon>Euphorbiaceae</taxon>
        <taxon>Acalyphoideae</taxon>
        <taxon>Acalypheae</taxon>
        <taxon>Ricinus</taxon>
    </lineage>
</organism>
<gene>
    <name evidence="3" type="ORF">RCOM_0853160</name>
</gene>
<evidence type="ECO:0000313" key="3">
    <source>
        <dbReference type="EMBL" id="EEF44970.1"/>
    </source>
</evidence>
<name>B9RUI3_RICCO</name>
<feature type="compositionally biased region" description="Polar residues" evidence="2">
    <location>
        <begin position="565"/>
        <end position="576"/>
    </location>
</feature>
<dbReference type="STRING" id="3988.B9RUI3"/>
<dbReference type="PANTHER" id="PTHR34778:SF6">
    <property type="entry name" value="SHUGOSHIN C-TERMINAL DOMAIN-CONTAINING PROTEIN"/>
    <property type="match status" value="1"/>
</dbReference>
<dbReference type="eggNOG" id="ENOG502RVJR">
    <property type="taxonomic scope" value="Eukaryota"/>
</dbReference>
<protein>
    <submittedName>
        <fullName evidence="3">Uncharacterized protein</fullName>
    </submittedName>
</protein>
<dbReference type="PANTHER" id="PTHR34778">
    <property type="entry name" value="OS02G0580700 PROTEIN"/>
    <property type="match status" value="1"/>
</dbReference>